<dbReference type="Proteomes" id="UP000008068">
    <property type="component" value="Unassembled WGS sequence"/>
</dbReference>
<protein>
    <submittedName>
        <fullName evidence="1">Uncharacterized protein</fullName>
    </submittedName>
</protein>
<proteinExistence type="predicted"/>
<organism evidence="2">
    <name type="scientific">Caenorhabditis brenneri</name>
    <name type="common">Nematode worm</name>
    <dbReference type="NCBI Taxonomy" id="135651"/>
    <lineage>
        <taxon>Eukaryota</taxon>
        <taxon>Metazoa</taxon>
        <taxon>Ecdysozoa</taxon>
        <taxon>Nematoda</taxon>
        <taxon>Chromadorea</taxon>
        <taxon>Rhabditida</taxon>
        <taxon>Rhabditina</taxon>
        <taxon>Rhabditomorpha</taxon>
        <taxon>Rhabditoidea</taxon>
        <taxon>Rhabditidae</taxon>
        <taxon>Peloderinae</taxon>
        <taxon>Caenorhabditis</taxon>
    </lineage>
</organism>
<dbReference type="InParanoid" id="G0NHZ8"/>
<keyword evidence="2" id="KW-1185">Reference proteome</keyword>
<evidence type="ECO:0000313" key="1">
    <source>
        <dbReference type="EMBL" id="EGT31614.1"/>
    </source>
</evidence>
<sequence>MTFEEFTNSTIFKGKLETSHQKLDVKSSNLVFAEYVREYSGHKQYVEGCQYIRNLLTVTETDYSVEMFCEKQRMMIYDQNIEWLKIVTLNDWKMMSFGKE</sequence>
<gene>
    <name evidence="1" type="ORF">CAEBREN_10124</name>
</gene>
<dbReference type="AlphaFoldDB" id="G0NHZ8"/>
<evidence type="ECO:0000313" key="2">
    <source>
        <dbReference type="Proteomes" id="UP000008068"/>
    </source>
</evidence>
<reference evidence="2" key="1">
    <citation type="submission" date="2011-07" db="EMBL/GenBank/DDBJ databases">
        <authorList>
            <consortium name="Caenorhabditis brenneri Sequencing and Analysis Consortium"/>
            <person name="Wilson R.K."/>
        </authorList>
    </citation>
    <scope>NUCLEOTIDE SEQUENCE [LARGE SCALE GENOMIC DNA]</scope>
    <source>
        <strain evidence="2">PB2801</strain>
    </source>
</reference>
<dbReference type="HOGENOM" id="CLU_2308503_0_0_1"/>
<dbReference type="EMBL" id="GL379887">
    <property type="protein sequence ID" value="EGT31614.1"/>
    <property type="molecule type" value="Genomic_DNA"/>
</dbReference>
<name>G0NHZ8_CAEBE</name>
<accession>G0NHZ8</accession>